<evidence type="ECO:0000256" key="5">
    <source>
        <dbReference type="ARBA" id="ARBA00022723"/>
    </source>
</evidence>
<dbReference type="InterPro" id="IPR036909">
    <property type="entry name" value="Cyt_c-like_dom_sf"/>
</dbReference>
<dbReference type="PRINTS" id="PR00604">
    <property type="entry name" value="CYTCHRMECIAB"/>
</dbReference>
<dbReference type="PROSITE" id="PS51007">
    <property type="entry name" value="CYTC"/>
    <property type="match status" value="1"/>
</dbReference>
<evidence type="ECO:0000313" key="12">
    <source>
        <dbReference type="EMBL" id="KAF0717299.1"/>
    </source>
</evidence>
<keyword evidence="14" id="KW-1185">Reference proteome</keyword>
<dbReference type="OrthoDB" id="449280at2759"/>
<evidence type="ECO:0000256" key="3">
    <source>
        <dbReference type="ARBA" id="ARBA00022448"/>
    </source>
</evidence>
<comment type="PTM">
    <text evidence="10">Binds 1 heme group per subunit.</text>
</comment>
<evidence type="ECO:0000256" key="8">
    <source>
        <dbReference type="PROSITE-ProRule" id="PRU00433"/>
    </source>
</evidence>
<dbReference type="Pfam" id="PF00034">
    <property type="entry name" value="Cytochrom_C"/>
    <property type="match status" value="1"/>
</dbReference>
<keyword evidence="7 8" id="KW-0408">Iron</keyword>
<comment type="subcellular location">
    <subcellularLocation>
        <location evidence="1">Mitochondrion intermembrane space</location>
    </subcellularLocation>
</comment>
<evidence type="ECO:0000256" key="6">
    <source>
        <dbReference type="ARBA" id="ARBA00022982"/>
    </source>
</evidence>
<reference evidence="13 14" key="1">
    <citation type="submission" date="2019-03" db="EMBL/GenBank/DDBJ databases">
        <authorList>
            <person name="Gaulin E."/>
            <person name="Dumas B."/>
        </authorList>
    </citation>
    <scope>NUCLEOTIDE SEQUENCE [LARGE SCALE GENOMIC DNA]</scope>
    <source>
        <strain evidence="13">CBS 568.67</strain>
    </source>
</reference>
<keyword evidence="10" id="KW-0679">Respiratory chain</keyword>
<dbReference type="SUPFAM" id="SSF46626">
    <property type="entry name" value="Cytochrome c"/>
    <property type="match status" value="1"/>
</dbReference>
<keyword evidence="3 10" id="KW-0813">Transport</keyword>
<feature type="domain" description="Cytochrome c" evidence="11">
    <location>
        <begin position="11"/>
        <end position="113"/>
    </location>
</feature>
<evidence type="ECO:0000256" key="1">
    <source>
        <dbReference type="ARBA" id="ARBA00004569"/>
    </source>
</evidence>
<keyword evidence="6 10" id="KW-0249">Electron transport</keyword>
<keyword evidence="4 8" id="KW-0349">Heme</keyword>
<evidence type="ECO:0000313" key="13">
    <source>
        <dbReference type="EMBL" id="VFT79580.1"/>
    </source>
</evidence>
<dbReference type="InterPro" id="IPR009056">
    <property type="entry name" value="Cyt_c-like_dom"/>
</dbReference>
<proteinExistence type="inferred from homology"/>
<dbReference type="GO" id="GO:0009055">
    <property type="term" value="F:electron transfer activity"/>
    <property type="evidence" value="ECO:0007669"/>
    <property type="project" value="InterPro"/>
</dbReference>
<dbReference type="EMBL" id="CAADRA010000270">
    <property type="protein sequence ID" value="VFT79580.1"/>
    <property type="molecule type" value="Genomic_DNA"/>
</dbReference>
<protein>
    <submittedName>
        <fullName evidence="13">Aste57867_2379 protein</fullName>
    </submittedName>
</protein>
<evidence type="ECO:0000259" key="11">
    <source>
        <dbReference type="PROSITE" id="PS51007"/>
    </source>
</evidence>
<dbReference type="AlphaFoldDB" id="A0A485K850"/>
<dbReference type="Proteomes" id="UP000332933">
    <property type="component" value="Unassembled WGS sequence"/>
</dbReference>
<evidence type="ECO:0000256" key="10">
    <source>
        <dbReference type="RuleBase" id="RU004427"/>
    </source>
</evidence>
<evidence type="ECO:0000313" key="14">
    <source>
        <dbReference type="Proteomes" id="UP000332933"/>
    </source>
</evidence>
<keyword evidence="5 8" id="KW-0479">Metal-binding</keyword>
<gene>
    <name evidence="13" type="primary">Aste57867_2379</name>
    <name evidence="12" type="ORF">As57867_002373</name>
    <name evidence="13" type="ORF">ASTE57867_2379</name>
</gene>
<keyword evidence="10" id="KW-0496">Mitochondrion</keyword>
<dbReference type="GO" id="GO:0046872">
    <property type="term" value="F:metal ion binding"/>
    <property type="evidence" value="ECO:0007669"/>
    <property type="project" value="UniProtKB-KW"/>
</dbReference>
<comment type="similarity">
    <text evidence="2 9">Belongs to the cytochrome c family.</text>
</comment>
<dbReference type="Gene3D" id="1.10.760.10">
    <property type="entry name" value="Cytochrome c-like domain"/>
    <property type="match status" value="1"/>
</dbReference>
<accession>A0A485K850</accession>
<evidence type="ECO:0000256" key="4">
    <source>
        <dbReference type="ARBA" id="ARBA00022617"/>
    </source>
</evidence>
<comment type="function">
    <text evidence="10">Electron carrier protein. The oxidized form of the cytochrome c heme group can accept an electron from the heme group of the cytochrome c1 subunit of cytochrome reductase. Cytochrome c then transfers this electron to the cytochrome oxidase complex, the final protein carrier in the mitochondrial electron-transport chain.</text>
</comment>
<evidence type="ECO:0000256" key="9">
    <source>
        <dbReference type="RuleBase" id="RU004426"/>
    </source>
</evidence>
<dbReference type="GO" id="GO:0005758">
    <property type="term" value="C:mitochondrial intermembrane space"/>
    <property type="evidence" value="ECO:0007669"/>
    <property type="project" value="UniProtKB-SubCell"/>
</dbReference>
<dbReference type="InterPro" id="IPR002327">
    <property type="entry name" value="Cyt_c_1A/1B"/>
</dbReference>
<organism evidence="13 14">
    <name type="scientific">Aphanomyces stellatus</name>
    <dbReference type="NCBI Taxonomy" id="120398"/>
    <lineage>
        <taxon>Eukaryota</taxon>
        <taxon>Sar</taxon>
        <taxon>Stramenopiles</taxon>
        <taxon>Oomycota</taxon>
        <taxon>Saprolegniomycetes</taxon>
        <taxon>Saprolegniales</taxon>
        <taxon>Verrucalvaceae</taxon>
        <taxon>Aphanomyces</taxon>
    </lineage>
</organism>
<dbReference type="PANTHER" id="PTHR11961">
    <property type="entry name" value="CYTOCHROME C"/>
    <property type="match status" value="1"/>
</dbReference>
<sequence>MNSSNSTDIHNLTGNGATIFAENCSKCHGVRSMPGQDTKGPSFENIVGKKAASGSPFNFSSAHKKSNITWDDKTLFEFLLAPKQYIKGTKMNHPGVKDPTKRSDLIAYLTDKTSSVINYQILSSTSIVIELVLYSILHTNKRPKGT</sequence>
<dbReference type="GO" id="GO:0020037">
    <property type="term" value="F:heme binding"/>
    <property type="evidence" value="ECO:0007669"/>
    <property type="project" value="InterPro"/>
</dbReference>
<evidence type="ECO:0000256" key="7">
    <source>
        <dbReference type="ARBA" id="ARBA00023004"/>
    </source>
</evidence>
<reference evidence="12" key="2">
    <citation type="submission" date="2019-06" db="EMBL/GenBank/DDBJ databases">
        <title>Genomics analysis of Aphanomyces spp. identifies a new class of oomycete effector associated with host adaptation.</title>
        <authorList>
            <person name="Gaulin E."/>
        </authorList>
    </citation>
    <scope>NUCLEOTIDE SEQUENCE</scope>
    <source>
        <strain evidence="12">CBS 578.67</strain>
    </source>
</reference>
<name>A0A485K850_9STRA</name>
<dbReference type="EMBL" id="VJMH01000270">
    <property type="protein sequence ID" value="KAF0717299.1"/>
    <property type="molecule type" value="Genomic_DNA"/>
</dbReference>
<evidence type="ECO:0000256" key="2">
    <source>
        <dbReference type="ARBA" id="ARBA00006488"/>
    </source>
</evidence>